<dbReference type="RefSeq" id="WP_111630736.1">
    <property type="nucleotide sequence ID" value="NZ_QLMC01000006.1"/>
</dbReference>
<keyword evidence="1" id="KW-0732">Signal</keyword>
<organism evidence="2 3">
    <name type="scientific">Larkinella arboricola</name>
    <dbReference type="NCBI Taxonomy" id="643671"/>
    <lineage>
        <taxon>Bacteria</taxon>
        <taxon>Pseudomonadati</taxon>
        <taxon>Bacteroidota</taxon>
        <taxon>Cytophagia</taxon>
        <taxon>Cytophagales</taxon>
        <taxon>Spirosomataceae</taxon>
        <taxon>Larkinella</taxon>
    </lineage>
</organism>
<sequence>MIVKPRLTLAISALLALFFSSVAWAQKPDSIGQGDPFQRIQPAPESVFKMFREAGMQPVNRELTPSQKEMVRNALAVLPPLHQRILRQHLQSISFMDNMPNTALTSVLDSVGGLKMFNITFRAGLLDETISEWATWKENTCFNPVDKADYQIRVQGGNMDALIYVLLHEATHVVDAVTQVTPYFAEKHSVVKPTPFTKNVWRLANVPEDQYIDSLLEKTRFRSGRPMMISQAPEVYQKLAKTPFPSLYGMAAWSEDLAELTTIYHLTTQLNQPFHIVVTKNNVELARFEPMKNVLVRRRLGQLAAFYAR</sequence>
<evidence type="ECO:0008006" key="4">
    <source>
        <dbReference type="Google" id="ProtNLM"/>
    </source>
</evidence>
<name>A0A327WMN9_LARAB</name>
<feature type="signal peptide" evidence="1">
    <location>
        <begin position="1"/>
        <end position="25"/>
    </location>
</feature>
<dbReference type="Proteomes" id="UP000248790">
    <property type="component" value="Unassembled WGS sequence"/>
</dbReference>
<evidence type="ECO:0000313" key="3">
    <source>
        <dbReference type="Proteomes" id="UP000248790"/>
    </source>
</evidence>
<protein>
    <recommendedName>
        <fullName evidence="4">Secreted protein</fullName>
    </recommendedName>
</protein>
<proteinExistence type="predicted"/>
<keyword evidence="3" id="KW-1185">Reference proteome</keyword>
<dbReference type="AlphaFoldDB" id="A0A327WMN9"/>
<dbReference type="OrthoDB" id="873547at2"/>
<accession>A0A327WMN9</accession>
<gene>
    <name evidence="2" type="ORF">LX87_04721</name>
</gene>
<feature type="chain" id="PRO_5016300592" description="Secreted protein" evidence="1">
    <location>
        <begin position="26"/>
        <end position="309"/>
    </location>
</feature>
<reference evidence="2 3" key="1">
    <citation type="submission" date="2018-06" db="EMBL/GenBank/DDBJ databases">
        <title>Genomic Encyclopedia of Archaeal and Bacterial Type Strains, Phase II (KMG-II): from individual species to whole genera.</title>
        <authorList>
            <person name="Goeker M."/>
        </authorList>
    </citation>
    <scope>NUCLEOTIDE SEQUENCE [LARGE SCALE GENOMIC DNA]</scope>
    <source>
        <strain evidence="2 3">DSM 21851</strain>
    </source>
</reference>
<evidence type="ECO:0000256" key="1">
    <source>
        <dbReference type="SAM" id="SignalP"/>
    </source>
</evidence>
<evidence type="ECO:0000313" key="2">
    <source>
        <dbReference type="EMBL" id="RAJ93209.1"/>
    </source>
</evidence>
<comment type="caution">
    <text evidence="2">The sequence shown here is derived from an EMBL/GenBank/DDBJ whole genome shotgun (WGS) entry which is preliminary data.</text>
</comment>
<dbReference type="EMBL" id="QLMC01000006">
    <property type="protein sequence ID" value="RAJ93209.1"/>
    <property type="molecule type" value="Genomic_DNA"/>
</dbReference>